<protein>
    <submittedName>
        <fullName evidence="2">Sulfotransferase domain-containing protein</fullName>
    </submittedName>
</protein>
<dbReference type="Pfam" id="PF00685">
    <property type="entry name" value="Sulfotransfer_1"/>
    <property type="match status" value="1"/>
</dbReference>
<gene>
    <name evidence="2" type="ORF">QEH59_12015</name>
</gene>
<dbReference type="EMBL" id="JARXIC010000018">
    <property type="protein sequence ID" value="MDQ8195155.1"/>
    <property type="molecule type" value="Genomic_DNA"/>
</dbReference>
<reference evidence="2 3" key="1">
    <citation type="submission" date="2023-04" db="EMBL/GenBank/DDBJ databases">
        <title>A novel bacteria isolated from coastal sediment.</title>
        <authorList>
            <person name="Liu X.-J."/>
            <person name="Du Z.-J."/>
        </authorList>
    </citation>
    <scope>NUCLEOTIDE SEQUENCE [LARGE SCALE GENOMIC DNA]</scope>
    <source>
        <strain evidence="2 3">SDUM461004</strain>
    </source>
</reference>
<evidence type="ECO:0000313" key="2">
    <source>
        <dbReference type="EMBL" id="MDQ8195155.1"/>
    </source>
</evidence>
<keyword evidence="3" id="KW-1185">Reference proteome</keyword>
<evidence type="ECO:0000259" key="1">
    <source>
        <dbReference type="Pfam" id="PF00685"/>
    </source>
</evidence>
<comment type="caution">
    <text evidence="2">The sequence shown here is derived from an EMBL/GenBank/DDBJ whole genome shotgun (WGS) entry which is preliminary data.</text>
</comment>
<name>A0ABU1AK18_9BACT</name>
<organism evidence="2 3">
    <name type="scientific">Thalassobacterium sedimentorum</name>
    <dbReference type="NCBI Taxonomy" id="3041258"/>
    <lineage>
        <taxon>Bacteria</taxon>
        <taxon>Pseudomonadati</taxon>
        <taxon>Verrucomicrobiota</taxon>
        <taxon>Opitutia</taxon>
        <taxon>Puniceicoccales</taxon>
        <taxon>Coraliomargaritaceae</taxon>
        <taxon>Thalassobacterium</taxon>
    </lineage>
</organism>
<proteinExistence type="predicted"/>
<evidence type="ECO:0000313" key="3">
    <source>
        <dbReference type="Proteomes" id="UP001243717"/>
    </source>
</evidence>
<dbReference type="InterPro" id="IPR000863">
    <property type="entry name" value="Sulfotransferase_dom"/>
</dbReference>
<dbReference type="Proteomes" id="UP001243717">
    <property type="component" value="Unassembled WGS sequence"/>
</dbReference>
<feature type="domain" description="Sulfotransferase" evidence="1">
    <location>
        <begin position="72"/>
        <end position="233"/>
    </location>
</feature>
<dbReference type="SUPFAM" id="SSF52540">
    <property type="entry name" value="P-loop containing nucleoside triphosphate hydrolases"/>
    <property type="match status" value="1"/>
</dbReference>
<dbReference type="InterPro" id="IPR027417">
    <property type="entry name" value="P-loop_NTPase"/>
</dbReference>
<accession>A0ABU1AK18</accession>
<dbReference type="Gene3D" id="3.40.50.300">
    <property type="entry name" value="P-loop containing nucleotide triphosphate hydrolases"/>
    <property type="match status" value="1"/>
</dbReference>
<sequence length="236" mass="27417">MFNFLRKKQPCLYHVTHAKAGSSWIYKILKKAYRENVADRIGSDYARIQCQPDVIYAAIFADYNTFLEAKPSADSKCFYVIRDIRDTMVSLYFSHRYSHILSPSIEQRRKVLEGMSEAEGLELYFKTKADRIMNAQRSWVDAGVPVYKYETIFESQGALLFEILDQLQYRYNYKRLNEAIQKSSFEKSFGREPGETDKFSHGRNGTAGNWAEHATPEIEAIIQTQMTDHLKLTGYL</sequence>
<dbReference type="RefSeq" id="WP_308985614.1">
    <property type="nucleotide sequence ID" value="NZ_JARXIC010000018.1"/>
</dbReference>